<keyword evidence="3" id="KW-1185">Reference proteome</keyword>
<feature type="chain" id="PRO_5016662389" evidence="1">
    <location>
        <begin position="24"/>
        <end position="349"/>
    </location>
</feature>
<keyword evidence="1" id="KW-0732">Signal</keyword>
<protein>
    <submittedName>
        <fullName evidence="2">DUF4034 domain-containing protein</fullName>
    </submittedName>
</protein>
<dbReference type="Proteomes" id="UP000264492">
    <property type="component" value="Unassembled WGS sequence"/>
</dbReference>
<proteinExistence type="predicted"/>
<dbReference type="AlphaFoldDB" id="A0A371JYG3"/>
<reference evidence="2 3" key="1">
    <citation type="submission" date="2018-08" db="EMBL/GenBank/DDBJ databases">
        <title>Lysobacter sp. zong2l5, whole genome shotgun sequence.</title>
        <authorList>
            <person name="Zhang X."/>
            <person name="Feng G."/>
            <person name="Zhu H."/>
        </authorList>
    </citation>
    <scope>NUCLEOTIDE SEQUENCE [LARGE SCALE GENOMIC DNA]</scope>
    <source>
        <strain evidence="3">zong2l5</strain>
    </source>
</reference>
<gene>
    <name evidence="2" type="ORF">DX914_17250</name>
</gene>
<evidence type="ECO:0000256" key="1">
    <source>
        <dbReference type="SAM" id="SignalP"/>
    </source>
</evidence>
<comment type="caution">
    <text evidence="2">The sequence shown here is derived from an EMBL/GenBank/DDBJ whole genome shotgun (WGS) entry which is preliminary data.</text>
</comment>
<evidence type="ECO:0000313" key="3">
    <source>
        <dbReference type="Proteomes" id="UP000264492"/>
    </source>
</evidence>
<sequence length="349" mass="39196">MSLRALVVAFSLCSIVYSAPAISAVPAQSPSVMSAKTEHQVRDDISAQATKLLWNDGSFVEVDRAYRGYLSRGDRTPSGLWVHGVFANAVIGSLTQLYRPATDKDWERVEAKTLAWTRSAPKSSLARIVHAESIRQRAWRIRGSGYSNTVPATAWKPFYAHILRARAYLTSQQALLADDPNYYATQIGLIRESPGGADPTPMYEAGIKRFPAYYPIYFSMLDHLLPKWHGDAESIEVFAQAAAKRSRATEGRGLYARIYWYASQINYGDDLFAESKARWGAMKAGFDDVVERYPDQWNLQSYAKFACDAGDRATLAKLLKRIGTNYEDRAWGSRAKYESCRRMVSVSKR</sequence>
<accession>A0A371JYG3</accession>
<organism evidence="2 3">
    <name type="scientific">Lysobacter silvisoli</name>
    <dbReference type="NCBI Taxonomy" id="2293254"/>
    <lineage>
        <taxon>Bacteria</taxon>
        <taxon>Pseudomonadati</taxon>
        <taxon>Pseudomonadota</taxon>
        <taxon>Gammaproteobacteria</taxon>
        <taxon>Lysobacterales</taxon>
        <taxon>Lysobacteraceae</taxon>
        <taxon>Lysobacter</taxon>
    </lineage>
</organism>
<name>A0A371JYG3_9GAMM</name>
<dbReference type="EMBL" id="QTSU01000003">
    <property type="protein sequence ID" value="RDZ26721.1"/>
    <property type="molecule type" value="Genomic_DNA"/>
</dbReference>
<evidence type="ECO:0000313" key="2">
    <source>
        <dbReference type="EMBL" id="RDZ26721.1"/>
    </source>
</evidence>
<feature type="signal peptide" evidence="1">
    <location>
        <begin position="1"/>
        <end position="23"/>
    </location>
</feature>